<keyword evidence="4 8" id="KW-0479">Metal-binding</keyword>
<evidence type="ECO:0000256" key="8">
    <source>
        <dbReference type="RuleBase" id="RU361123"/>
    </source>
</evidence>
<organism evidence="10 11">
    <name type="scientific">Thalictrum thalictroides</name>
    <name type="common">Rue-anemone</name>
    <name type="synonym">Anemone thalictroides</name>
    <dbReference type="NCBI Taxonomy" id="46969"/>
    <lineage>
        <taxon>Eukaryota</taxon>
        <taxon>Viridiplantae</taxon>
        <taxon>Streptophyta</taxon>
        <taxon>Embryophyta</taxon>
        <taxon>Tracheophyta</taxon>
        <taxon>Spermatophyta</taxon>
        <taxon>Magnoliopsida</taxon>
        <taxon>Ranunculales</taxon>
        <taxon>Ranunculaceae</taxon>
        <taxon>Thalictroideae</taxon>
        <taxon>Thalictrum</taxon>
    </lineage>
</organism>
<feature type="domain" description="Pectate lyase" evidence="9">
    <location>
        <begin position="1"/>
        <end position="57"/>
    </location>
</feature>
<dbReference type="SUPFAM" id="SSF51126">
    <property type="entry name" value="Pectin lyase-like"/>
    <property type="match status" value="1"/>
</dbReference>
<dbReference type="Proteomes" id="UP000554482">
    <property type="component" value="Unassembled WGS sequence"/>
</dbReference>
<dbReference type="UniPathway" id="UPA00545">
    <property type="reaction ID" value="UER00824"/>
</dbReference>
<proteinExistence type="inferred from homology"/>
<dbReference type="Gene3D" id="2.160.20.10">
    <property type="entry name" value="Single-stranded right-handed beta-helix, Pectin lyase-like"/>
    <property type="match status" value="1"/>
</dbReference>
<comment type="similarity">
    <text evidence="8">Belongs to the polysaccharide lyase 1 family.</text>
</comment>
<gene>
    <name evidence="10" type="ORF">FRX31_031177</name>
</gene>
<evidence type="ECO:0000313" key="11">
    <source>
        <dbReference type="Proteomes" id="UP000554482"/>
    </source>
</evidence>
<keyword evidence="7 8" id="KW-0456">Lyase</keyword>
<protein>
    <recommendedName>
        <fullName evidence="3 8">Pectate lyase</fullName>
        <ecNumber evidence="3 8">4.2.2.2</ecNumber>
    </recommendedName>
</protein>
<dbReference type="InterPro" id="IPR002022">
    <property type="entry name" value="Pec_lyase"/>
</dbReference>
<dbReference type="PANTHER" id="PTHR31683">
    <property type="entry name" value="PECTATE LYASE 18-RELATED"/>
    <property type="match status" value="1"/>
</dbReference>
<sequence>MLLGASDHDTVDQILRVTVYRNWFESSNQRMPHCRWGYCHVVNNYYRDWHYYAIGGRVHAIMRRSFQSEMSLNQGLDWR</sequence>
<dbReference type="InterPro" id="IPR011050">
    <property type="entry name" value="Pectin_lyase_fold/virulence"/>
</dbReference>
<evidence type="ECO:0000256" key="6">
    <source>
        <dbReference type="ARBA" id="ARBA00022837"/>
    </source>
</evidence>
<dbReference type="AlphaFoldDB" id="A0A7J6V508"/>
<evidence type="ECO:0000256" key="5">
    <source>
        <dbReference type="ARBA" id="ARBA00022729"/>
    </source>
</evidence>
<dbReference type="EC" id="4.2.2.2" evidence="3 8"/>
<dbReference type="OrthoDB" id="1637350at2759"/>
<dbReference type="EMBL" id="JABWDY010039079">
    <property type="protein sequence ID" value="KAF5179235.1"/>
    <property type="molecule type" value="Genomic_DNA"/>
</dbReference>
<reference evidence="10 11" key="1">
    <citation type="submission" date="2020-06" db="EMBL/GenBank/DDBJ databases">
        <title>Transcriptomic and genomic resources for Thalictrum thalictroides and T. hernandezii: Facilitating candidate gene discovery in an emerging model plant lineage.</title>
        <authorList>
            <person name="Arias T."/>
            <person name="Riano-Pachon D.M."/>
            <person name="Di Stilio V.S."/>
        </authorList>
    </citation>
    <scope>NUCLEOTIDE SEQUENCE [LARGE SCALE GENOMIC DNA]</scope>
    <source>
        <strain evidence="11">cv. WT478/WT964</strain>
        <tissue evidence="10">Leaves</tissue>
    </source>
</reference>
<dbReference type="InterPro" id="IPR018082">
    <property type="entry name" value="AmbAllergen"/>
</dbReference>
<comment type="catalytic activity">
    <reaction evidence="1 8">
        <text>Eliminative cleavage of (1-&gt;4)-alpha-D-galacturonan to give oligosaccharides with 4-deoxy-alpha-D-galact-4-enuronosyl groups at their non-reducing ends.</text>
        <dbReference type="EC" id="4.2.2.2"/>
    </reaction>
</comment>
<dbReference type="GO" id="GO:0030570">
    <property type="term" value="F:pectate lyase activity"/>
    <property type="evidence" value="ECO:0007669"/>
    <property type="project" value="UniProtKB-EC"/>
</dbReference>
<dbReference type="GO" id="GO:0045490">
    <property type="term" value="P:pectin catabolic process"/>
    <property type="evidence" value="ECO:0007669"/>
    <property type="project" value="UniProtKB-UniPathway"/>
</dbReference>
<keyword evidence="6 8" id="KW-0106">Calcium</keyword>
<dbReference type="InterPro" id="IPR012334">
    <property type="entry name" value="Pectin_lyas_fold"/>
</dbReference>
<keyword evidence="11" id="KW-1185">Reference proteome</keyword>
<evidence type="ECO:0000313" key="10">
    <source>
        <dbReference type="EMBL" id="KAF5179235.1"/>
    </source>
</evidence>
<dbReference type="GO" id="GO:0046872">
    <property type="term" value="F:metal ion binding"/>
    <property type="evidence" value="ECO:0007669"/>
    <property type="project" value="UniProtKB-KW"/>
</dbReference>
<evidence type="ECO:0000256" key="1">
    <source>
        <dbReference type="ARBA" id="ARBA00000695"/>
    </source>
</evidence>
<comment type="caution">
    <text evidence="10">The sequence shown here is derived from an EMBL/GenBank/DDBJ whole genome shotgun (WGS) entry which is preliminary data.</text>
</comment>
<name>A0A7J6V508_THATH</name>
<dbReference type="InterPro" id="IPR045032">
    <property type="entry name" value="PEL"/>
</dbReference>
<comment type="pathway">
    <text evidence="2 8">Glycan metabolism; pectin degradation; 2-dehydro-3-deoxy-D-gluconate from pectin: step 2/5.</text>
</comment>
<dbReference type="PRINTS" id="PR00807">
    <property type="entry name" value="AMBALLERGEN"/>
</dbReference>
<evidence type="ECO:0000256" key="4">
    <source>
        <dbReference type="ARBA" id="ARBA00022723"/>
    </source>
</evidence>
<evidence type="ECO:0000256" key="3">
    <source>
        <dbReference type="ARBA" id="ARBA00012272"/>
    </source>
</evidence>
<dbReference type="Pfam" id="PF00544">
    <property type="entry name" value="Pectate_lyase_4"/>
    <property type="match status" value="1"/>
</dbReference>
<comment type="cofactor">
    <cofactor evidence="8">
        <name>Ca(2+)</name>
        <dbReference type="ChEBI" id="CHEBI:29108"/>
    </cofactor>
    <text evidence="8">Binds 1 Ca(2+) ion. Required for its activity.</text>
</comment>
<evidence type="ECO:0000256" key="2">
    <source>
        <dbReference type="ARBA" id="ARBA00005220"/>
    </source>
</evidence>
<dbReference type="PANTHER" id="PTHR31683:SF18">
    <property type="entry name" value="PECTATE LYASE 21-RELATED"/>
    <property type="match status" value="1"/>
</dbReference>
<evidence type="ECO:0000256" key="7">
    <source>
        <dbReference type="ARBA" id="ARBA00023239"/>
    </source>
</evidence>
<accession>A0A7J6V508</accession>
<evidence type="ECO:0000259" key="9">
    <source>
        <dbReference type="Pfam" id="PF00544"/>
    </source>
</evidence>
<keyword evidence="5" id="KW-0732">Signal</keyword>